<feature type="domain" description="HTH LytTR-type" evidence="3">
    <location>
        <begin position="133"/>
        <end position="231"/>
    </location>
</feature>
<dbReference type="STRING" id="551991.SAMN05192529_103164"/>
<dbReference type="RefSeq" id="WP_091394070.1">
    <property type="nucleotide sequence ID" value="NZ_FNQY01000003.1"/>
</dbReference>
<dbReference type="InterPro" id="IPR011006">
    <property type="entry name" value="CheY-like_superfamily"/>
</dbReference>
<dbReference type="Pfam" id="PF00072">
    <property type="entry name" value="Response_reg"/>
    <property type="match status" value="1"/>
</dbReference>
<dbReference type="PANTHER" id="PTHR37299:SF1">
    <property type="entry name" value="STAGE 0 SPORULATION PROTEIN A HOMOLOG"/>
    <property type="match status" value="1"/>
</dbReference>
<gene>
    <name evidence="4" type="ORF">SAMN05192529_103164</name>
</gene>
<evidence type="ECO:0000259" key="3">
    <source>
        <dbReference type="PROSITE" id="PS50930"/>
    </source>
</evidence>
<dbReference type="OrthoDB" id="1646880at2"/>
<accession>A0A1H3WP18</accession>
<dbReference type="InterPro" id="IPR046947">
    <property type="entry name" value="LytR-like"/>
</dbReference>
<dbReference type="SMART" id="SM00448">
    <property type="entry name" value="REC"/>
    <property type="match status" value="1"/>
</dbReference>
<proteinExistence type="predicted"/>
<dbReference type="PROSITE" id="PS50930">
    <property type="entry name" value="HTH_LYTTR"/>
    <property type="match status" value="1"/>
</dbReference>
<dbReference type="Proteomes" id="UP000199041">
    <property type="component" value="Unassembled WGS sequence"/>
</dbReference>
<dbReference type="InterPro" id="IPR007492">
    <property type="entry name" value="LytTR_DNA-bd_dom"/>
</dbReference>
<dbReference type="AlphaFoldDB" id="A0A1H3WP18"/>
<dbReference type="PANTHER" id="PTHR37299">
    <property type="entry name" value="TRANSCRIPTIONAL REGULATOR-RELATED"/>
    <property type="match status" value="1"/>
</dbReference>
<name>A0A1H3WP18_9BACT</name>
<keyword evidence="5" id="KW-1185">Reference proteome</keyword>
<evidence type="ECO:0000313" key="4">
    <source>
        <dbReference type="EMBL" id="SDZ88531.1"/>
    </source>
</evidence>
<dbReference type="SUPFAM" id="SSF52172">
    <property type="entry name" value="CheY-like"/>
    <property type="match status" value="1"/>
</dbReference>
<keyword evidence="1" id="KW-0597">Phosphoprotein</keyword>
<dbReference type="EMBL" id="FNQY01000003">
    <property type="protein sequence ID" value="SDZ88531.1"/>
    <property type="molecule type" value="Genomic_DNA"/>
</dbReference>
<reference evidence="4 5" key="1">
    <citation type="submission" date="2016-10" db="EMBL/GenBank/DDBJ databases">
        <authorList>
            <person name="de Groot N.N."/>
        </authorList>
    </citation>
    <scope>NUCLEOTIDE SEQUENCE [LARGE SCALE GENOMIC DNA]</scope>
    <source>
        <strain evidence="4 5">Vu-144</strain>
    </source>
</reference>
<organism evidence="4 5">
    <name type="scientific">Arachidicoccus rhizosphaerae</name>
    <dbReference type="NCBI Taxonomy" id="551991"/>
    <lineage>
        <taxon>Bacteria</taxon>
        <taxon>Pseudomonadati</taxon>
        <taxon>Bacteroidota</taxon>
        <taxon>Chitinophagia</taxon>
        <taxon>Chitinophagales</taxon>
        <taxon>Chitinophagaceae</taxon>
        <taxon>Arachidicoccus</taxon>
    </lineage>
</organism>
<evidence type="ECO:0000313" key="5">
    <source>
        <dbReference type="Proteomes" id="UP000199041"/>
    </source>
</evidence>
<dbReference type="Gene3D" id="3.40.50.2300">
    <property type="match status" value="1"/>
</dbReference>
<feature type="modified residue" description="4-aspartylphosphate" evidence="1">
    <location>
        <position position="57"/>
    </location>
</feature>
<protein>
    <submittedName>
        <fullName evidence="4">DNA-binding response regulator, LytR/AlgR family</fullName>
    </submittedName>
</protein>
<evidence type="ECO:0000256" key="1">
    <source>
        <dbReference type="PROSITE-ProRule" id="PRU00169"/>
    </source>
</evidence>
<dbReference type="InterPro" id="IPR001789">
    <property type="entry name" value="Sig_transdc_resp-reg_receiver"/>
</dbReference>
<evidence type="ECO:0000259" key="2">
    <source>
        <dbReference type="PROSITE" id="PS50110"/>
    </source>
</evidence>
<dbReference type="Pfam" id="PF04397">
    <property type="entry name" value="LytTR"/>
    <property type="match status" value="1"/>
</dbReference>
<feature type="domain" description="Response regulatory" evidence="2">
    <location>
        <begin position="6"/>
        <end position="117"/>
    </location>
</feature>
<dbReference type="PROSITE" id="PS50110">
    <property type="entry name" value="RESPONSE_REGULATORY"/>
    <property type="match status" value="1"/>
</dbReference>
<dbReference type="GO" id="GO:0000156">
    <property type="term" value="F:phosphorelay response regulator activity"/>
    <property type="evidence" value="ECO:0007669"/>
    <property type="project" value="InterPro"/>
</dbReference>
<keyword evidence="4" id="KW-0238">DNA-binding</keyword>
<dbReference type="Gene3D" id="2.40.50.1020">
    <property type="entry name" value="LytTr DNA-binding domain"/>
    <property type="match status" value="1"/>
</dbReference>
<dbReference type="GO" id="GO:0003677">
    <property type="term" value="F:DNA binding"/>
    <property type="evidence" value="ECO:0007669"/>
    <property type="project" value="UniProtKB-KW"/>
</dbReference>
<sequence>MSIIIHAIAIDDEPLALQLIEQYAQKLDWLQIDATFSDAMEAKEYMENNTIDLLFLDIQMPDVNGVTFYKELSLKPEVIFTTAYSHYAVEGFNLNAVDYLVKPYEFSRFEAAVQRARELIGFRQAKEVEEGFLLVKYNYQWLKISYKDIDYIEALDDYIKINVKPKPYLVHMSMKVVTEKLPPERFMRVHRSYIVGIEKVTSWNKNTITIADKTIPVSITYQKQVQDTLNKLMEESGG</sequence>
<dbReference type="SMART" id="SM00850">
    <property type="entry name" value="LytTR"/>
    <property type="match status" value="1"/>
</dbReference>